<dbReference type="OrthoDB" id="2277177at2759"/>
<evidence type="ECO:0000256" key="1">
    <source>
        <dbReference type="SAM" id="MobiDB-lite"/>
    </source>
</evidence>
<feature type="non-terminal residue" evidence="2">
    <location>
        <position position="442"/>
    </location>
</feature>
<keyword evidence="3" id="KW-1185">Reference proteome</keyword>
<feature type="region of interest" description="Disordered" evidence="1">
    <location>
        <begin position="132"/>
        <end position="227"/>
    </location>
</feature>
<feature type="compositionally biased region" description="Low complexity" evidence="1">
    <location>
        <begin position="158"/>
        <end position="173"/>
    </location>
</feature>
<feature type="compositionally biased region" description="Acidic residues" evidence="1">
    <location>
        <begin position="200"/>
        <end position="226"/>
    </location>
</feature>
<organism evidence="2 3">
    <name type="scientific">Lunasporangiospora selenospora</name>
    <dbReference type="NCBI Taxonomy" id="979761"/>
    <lineage>
        <taxon>Eukaryota</taxon>
        <taxon>Fungi</taxon>
        <taxon>Fungi incertae sedis</taxon>
        <taxon>Mucoromycota</taxon>
        <taxon>Mortierellomycotina</taxon>
        <taxon>Mortierellomycetes</taxon>
        <taxon>Mortierellales</taxon>
        <taxon>Mortierellaceae</taxon>
        <taxon>Lunasporangiospora</taxon>
    </lineage>
</organism>
<dbReference type="Proteomes" id="UP000780801">
    <property type="component" value="Unassembled WGS sequence"/>
</dbReference>
<gene>
    <name evidence="2" type="ORF">BGW38_005105</name>
</gene>
<evidence type="ECO:0000313" key="3">
    <source>
        <dbReference type="Proteomes" id="UP000780801"/>
    </source>
</evidence>
<reference evidence="2" key="1">
    <citation type="journal article" date="2020" name="Fungal Divers.">
        <title>Resolving the Mortierellaceae phylogeny through synthesis of multi-gene phylogenetics and phylogenomics.</title>
        <authorList>
            <person name="Vandepol N."/>
            <person name="Liber J."/>
            <person name="Desiro A."/>
            <person name="Na H."/>
            <person name="Kennedy M."/>
            <person name="Barry K."/>
            <person name="Grigoriev I.V."/>
            <person name="Miller A.N."/>
            <person name="O'Donnell K."/>
            <person name="Stajich J.E."/>
            <person name="Bonito G."/>
        </authorList>
    </citation>
    <scope>NUCLEOTIDE SEQUENCE</scope>
    <source>
        <strain evidence="2">KOD1015</strain>
    </source>
</reference>
<proteinExistence type="predicted"/>
<accession>A0A9P6FP98</accession>
<protein>
    <submittedName>
        <fullName evidence="2">Uncharacterized protein</fullName>
    </submittedName>
</protein>
<sequence length="442" mass="49887">MTSPTEKSKDCLWVQSINAGRKGAAYFLELKNVLTAHPAGYFENRDMDADNQKAIVHEWKQWMTTFRGSKHKVLTDLAQIQHEVEMAVTQHLLRKVLVARKLDMMETSKAQLRDNETEMTHLLKNALPVGKSLLAPVPSSDKGKRRMKRSVHMDDQDPASSLASSSQDSLDLPEPAAVGENDLLSSRFTKRSRLEYRVEEEQEDQQEDEEGQPEQDEQEDQDEETDREQLNKFELEELRANLAEVTHNECDHHINGDLDDASVALHPLPRKLRIMIESLMDKLPHKADKTLAEGTFVANCVSPIIHGILGIDNKIITIHFPNTESKLQKGQGIKADRPDVVVKVRGHEVLFGEVTGPTKANDTSKCNWDLFRLARFAKSFLEEGYDVAPVIQVIYTSGSYLRLHVKARSMFLLEEVGYFEVPSCIARIPSLVATISTLLVAQ</sequence>
<comment type="caution">
    <text evidence="2">The sequence shown here is derived from an EMBL/GenBank/DDBJ whole genome shotgun (WGS) entry which is preliminary data.</text>
</comment>
<dbReference type="EMBL" id="JAABOA010003230">
    <property type="protein sequence ID" value="KAF9578884.1"/>
    <property type="molecule type" value="Genomic_DNA"/>
</dbReference>
<dbReference type="AlphaFoldDB" id="A0A9P6FP98"/>
<name>A0A9P6FP98_9FUNG</name>
<evidence type="ECO:0000313" key="2">
    <source>
        <dbReference type="EMBL" id="KAF9578884.1"/>
    </source>
</evidence>